<evidence type="ECO:0000256" key="8">
    <source>
        <dbReference type="SAM" id="Coils"/>
    </source>
</evidence>
<keyword evidence="12" id="KW-0969">Cilium</keyword>
<dbReference type="InterPro" id="IPR010930">
    <property type="entry name" value="Flg_bb/hook_C_dom"/>
</dbReference>
<proteinExistence type="inferred from homology"/>
<dbReference type="InterPro" id="IPR002371">
    <property type="entry name" value="FlgK"/>
</dbReference>
<protein>
    <recommendedName>
        <fullName evidence="4 7">Flagellar hook-associated protein 1</fullName>
        <shortName evidence="7">HAP1</shortName>
    </recommendedName>
</protein>
<keyword evidence="5 7" id="KW-0964">Secreted</keyword>
<dbReference type="PANTHER" id="PTHR30033:SF1">
    <property type="entry name" value="FLAGELLAR HOOK-ASSOCIATED PROTEIN 1"/>
    <property type="match status" value="1"/>
</dbReference>
<dbReference type="InterPro" id="IPR001444">
    <property type="entry name" value="Flag_bb_rod_N"/>
</dbReference>
<evidence type="ECO:0000256" key="1">
    <source>
        <dbReference type="ARBA" id="ARBA00004365"/>
    </source>
</evidence>
<dbReference type="RefSeq" id="WP_322607104.1">
    <property type="nucleotide sequence ID" value="NZ_JARVCO010000002.1"/>
</dbReference>
<dbReference type="Proteomes" id="UP001290861">
    <property type="component" value="Unassembled WGS sequence"/>
</dbReference>
<feature type="domain" description="Flagellar basal body rod protein N-terminal" evidence="9">
    <location>
        <begin position="9"/>
        <end position="37"/>
    </location>
</feature>
<comment type="subcellular location">
    <subcellularLocation>
        <location evidence="1 7">Bacterial flagellum</location>
    </subcellularLocation>
    <subcellularLocation>
        <location evidence="2 7">Secreted</location>
    </subcellularLocation>
</comment>
<keyword evidence="13" id="KW-1185">Reference proteome</keyword>
<evidence type="ECO:0000313" key="13">
    <source>
        <dbReference type="Proteomes" id="UP001290861"/>
    </source>
</evidence>
<feature type="domain" description="Flagellar hook-associated protein FlgK helical" evidence="11">
    <location>
        <begin position="91"/>
        <end position="304"/>
    </location>
</feature>
<sequence>MSGLNDLLQLSGTGLRAYQNQINVFSNNIANVSTSGYSRRSLDLETGIPDDGLGTGVQSGEVSRLYNIMGRNALLQELPNAGYHTEMSTYLSDLESLIGGGTGGLDQALNDFETALQDAIASPEDLAARTVLLQSASSLASGLNQLDSALEKVDSLWGTTADTVDELNGLTAQLQDLNRNITRAESAGRSVPDLLDQRDQLVQELAAQANVAVSPDYRITLGGQELVSADGLNRQELTVDTANAFSVNGTDITSSVTGGKLAARVAAADTATALKNQINTLAETLISETNSVFDTAYNLKGERPADLGYTFFTGTDASDIAVDTNLYDPANPMGAHPERVALAATRASDGPPPVPNAGDNTAGLSLFATLDGSLSALNDQSLSGFLTQIETTLGGAVNEETQLAAGSASVVEMFDNQMLSVSGVNLDEELLNLMSAQKAYEACARVMSTASSLLDTLITLGR</sequence>
<evidence type="ECO:0000259" key="9">
    <source>
        <dbReference type="Pfam" id="PF00460"/>
    </source>
</evidence>
<accession>A0ABU5MT26</accession>
<feature type="coiled-coil region" evidence="8">
    <location>
        <begin position="160"/>
        <end position="187"/>
    </location>
</feature>
<dbReference type="SUPFAM" id="SSF64518">
    <property type="entry name" value="Phase 1 flagellin"/>
    <property type="match status" value="1"/>
</dbReference>
<comment type="similarity">
    <text evidence="3 7">Belongs to the flagella basal body rod proteins family.</text>
</comment>
<keyword evidence="6 7" id="KW-0975">Bacterial flagellum</keyword>
<comment type="caution">
    <text evidence="12">The sequence shown here is derived from an EMBL/GenBank/DDBJ whole genome shotgun (WGS) entry which is preliminary data.</text>
</comment>
<dbReference type="Pfam" id="PF06429">
    <property type="entry name" value="Flg_bbr_C"/>
    <property type="match status" value="1"/>
</dbReference>
<evidence type="ECO:0000256" key="3">
    <source>
        <dbReference type="ARBA" id="ARBA00009677"/>
    </source>
</evidence>
<dbReference type="Pfam" id="PF22638">
    <property type="entry name" value="FlgK_D1"/>
    <property type="match status" value="1"/>
</dbReference>
<dbReference type="NCBIfam" id="TIGR02492">
    <property type="entry name" value="flgK_ends"/>
    <property type="match status" value="1"/>
</dbReference>
<reference evidence="12 13" key="1">
    <citation type="journal article" date="2024" name="Appl. Environ. Microbiol.">
        <title>Pontiella agarivorans sp. nov., a novel marine anaerobic bacterium capable of degrading macroalgal polysaccharides and fixing nitrogen.</title>
        <authorList>
            <person name="Liu N."/>
            <person name="Kivenson V."/>
            <person name="Peng X."/>
            <person name="Cui Z."/>
            <person name="Lankiewicz T.S."/>
            <person name="Gosselin K.M."/>
            <person name="English C.J."/>
            <person name="Blair E.M."/>
            <person name="O'Malley M.A."/>
            <person name="Valentine D.L."/>
        </authorList>
    </citation>
    <scope>NUCLEOTIDE SEQUENCE [LARGE SCALE GENOMIC DNA]</scope>
    <source>
        <strain evidence="12 13">NLcol2</strain>
    </source>
</reference>
<evidence type="ECO:0000256" key="7">
    <source>
        <dbReference type="RuleBase" id="RU362065"/>
    </source>
</evidence>
<evidence type="ECO:0000259" key="10">
    <source>
        <dbReference type="Pfam" id="PF06429"/>
    </source>
</evidence>
<gene>
    <name evidence="7 12" type="primary">flgK</name>
    <name evidence="12" type="ORF">P9H32_01580</name>
</gene>
<dbReference type="Pfam" id="PF00460">
    <property type="entry name" value="Flg_bb_rod"/>
    <property type="match status" value="1"/>
</dbReference>
<dbReference type="InterPro" id="IPR053927">
    <property type="entry name" value="FlgK_helical"/>
</dbReference>
<feature type="domain" description="Flagellar basal-body/hook protein C-terminal" evidence="10">
    <location>
        <begin position="417"/>
        <end position="460"/>
    </location>
</feature>
<evidence type="ECO:0000313" key="12">
    <source>
        <dbReference type="EMBL" id="MDZ8117303.1"/>
    </source>
</evidence>
<evidence type="ECO:0000256" key="5">
    <source>
        <dbReference type="ARBA" id="ARBA00022525"/>
    </source>
</evidence>
<evidence type="ECO:0000259" key="11">
    <source>
        <dbReference type="Pfam" id="PF22638"/>
    </source>
</evidence>
<dbReference type="PANTHER" id="PTHR30033">
    <property type="entry name" value="FLAGELLAR HOOK-ASSOCIATED PROTEIN 1"/>
    <property type="match status" value="1"/>
</dbReference>
<evidence type="ECO:0000256" key="6">
    <source>
        <dbReference type="ARBA" id="ARBA00023143"/>
    </source>
</evidence>
<evidence type="ECO:0000256" key="2">
    <source>
        <dbReference type="ARBA" id="ARBA00004613"/>
    </source>
</evidence>
<name>A0ABU5MT26_9BACT</name>
<keyword evidence="12" id="KW-0966">Cell projection</keyword>
<keyword evidence="8" id="KW-0175">Coiled coil</keyword>
<organism evidence="12 13">
    <name type="scientific">Pontiella agarivorans</name>
    <dbReference type="NCBI Taxonomy" id="3038953"/>
    <lineage>
        <taxon>Bacteria</taxon>
        <taxon>Pseudomonadati</taxon>
        <taxon>Kiritimatiellota</taxon>
        <taxon>Kiritimatiellia</taxon>
        <taxon>Kiritimatiellales</taxon>
        <taxon>Pontiellaceae</taxon>
        <taxon>Pontiella</taxon>
    </lineage>
</organism>
<evidence type="ECO:0000256" key="4">
    <source>
        <dbReference type="ARBA" id="ARBA00016244"/>
    </source>
</evidence>
<dbReference type="PRINTS" id="PR01005">
    <property type="entry name" value="FLGHOOKAP1"/>
</dbReference>
<keyword evidence="12" id="KW-0282">Flagellum</keyword>
<dbReference type="EMBL" id="JARVCO010000002">
    <property type="protein sequence ID" value="MDZ8117303.1"/>
    <property type="molecule type" value="Genomic_DNA"/>
</dbReference>